<comment type="caution">
    <text evidence="2">The sequence shown here is derived from an EMBL/GenBank/DDBJ whole genome shotgun (WGS) entry which is preliminary data.</text>
</comment>
<feature type="transmembrane region" description="Helical" evidence="1">
    <location>
        <begin position="12"/>
        <end position="32"/>
    </location>
</feature>
<evidence type="ECO:0000313" key="2">
    <source>
        <dbReference type="EMBL" id="NKY30297.1"/>
    </source>
</evidence>
<keyword evidence="1" id="KW-1133">Transmembrane helix</keyword>
<reference evidence="2 3" key="1">
    <citation type="submission" date="2020-04" db="EMBL/GenBank/DDBJ databases">
        <title>MicrobeNet Type strains.</title>
        <authorList>
            <person name="Nicholson A.C."/>
        </authorList>
    </citation>
    <scope>NUCLEOTIDE SEQUENCE [LARGE SCALE GENOMIC DNA]</scope>
    <source>
        <strain evidence="2 3">DSM 44956</strain>
    </source>
</reference>
<accession>A0A7X6L9I8</accession>
<proteinExistence type="predicted"/>
<protein>
    <submittedName>
        <fullName evidence="2">Uncharacterized protein</fullName>
    </submittedName>
</protein>
<name>A0A7X6L9I8_9NOCA</name>
<sequence length="83" mass="9063">MPEVAPLAAWSVLYLALTVWWWPAAPLAVVIAETAHHRIRATTDTYATLLENAARLHTTTDHAGPLGPHLGHALTRYLRSSTA</sequence>
<gene>
    <name evidence="2" type="ORF">HGB38_29385</name>
</gene>
<dbReference type="RefSeq" id="WP_157114322.1">
    <property type="nucleotide sequence ID" value="NZ_JAAXOS010000017.1"/>
</dbReference>
<keyword evidence="3" id="KW-1185">Reference proteome</keyword>
<dbReference type="AlphaFoldDB" id="A0A7X6L9I8"/>
<keyword evidence="1" id="KW-0812">Transmembrane</keyword>
<dbReference type="Proteomes" id="UP000540698">
    <property type="component" value="Unassembled WGS sequence"/>
</dbReference>
<evidence type="ECO:0000313" key="3">
    <source>
        <dbReference type="Proteomes" id="UP000540698"/>
    </source>
</evidence>
<organism evidence="2 3">
    <name type="scientific">Nocardia gamkensis</name>
    <dbReference type="NCBI Taxonomy" id="352869"/>
    <lineage>
        <taxon>Bacteria</taxon>
        <taxon>Bacillati</taxon>
        <taxon>Actinomycetota</taxon>
        <taxon>Actinomycetes</taxon>
        <taxon>Mycobacteriales</taxon>
        <taxon>Nocardiaceae</taxon>
        <taxon>Nocardia</taxon>
    </lineage>
</organism>
<dbReference type="EMBL" id="JAAXOS010000017">
    <property type="protein sequence ID" value="NKY30297.1"/>
    <property type="molecule type" value="Genomic_DNA"/>
</dbReference>
<keyword evidence="1" id="KW-0472">Membrane</keyword>
<evidence type="ECO:0000256" key="1">
    <source>
        <dbReference type="SAM" id="Phobius"/>
    </source>
</evidence>